<dbReference type="Pfam" id="PF12796">
    <property type="entry name" value="Ank_2"/>
    <property type="match status" value="1"/>
</dbReference>
<evidence type="ECO:0000256" key="3">
    <source>
        <dbReference type="PROSITE-ProRule" id="PRU00023"/>
    </source>
</evidence>
<feature type="repeat" description="ANK" evidence="3">
    <location>
        <begin position="351"/>
        <end position="383"/>
    </location>
</feature>
<dbReference type="EMBL" id="DF830078">
    <property type="protein sequence ID" value="GAK66032.1"/>
    <property type="molecule type" value="Genomic_DNA"/>
</dbReference>
<dbReference type="RefSeq" id="XP_014655710.1">
    <property type="nucleotide sequence ID" value="XM_014800224.1"/>
</dbReference>
<dbReference type="InterPro" id="IPR036770">
    <property type="entry name" value="Ankyrin_rpt-contain_sf"/>
</dbReference>
<keyword evidence="1" id="KW-0677">Repeat</keyword>
<gene>
    <name evidence="5" type="ORF">PAN0_011c4254</name>
</gene>
<feature type="compositionally biased region" description="Basic and acidic residues" evidence="4">
    <location>
        <begin position="772"/>
        <end position="784"/>
    </location>
</feature>
<dbReference type="PANTHER" id="PTHR24171:SF9">
    <property type="entry name" value="ANKYRIN REPEAT DOMAIN-CONTAINING PROTEIN 39"/>
    <property type="match status" value="1"/>
</dbReference>
<protein>
    <submittedName>
        <fullName evidence="5">Ankyrin</fullName>
    </submittedName>
</protein>
<proteinExistence type="predicted"/>
<dbReference type="HOGENOM" id="CLU_010673_0_0_1"/>
<sequence length="827" mass="89106">MRLFFVDHMVGPNRLPEHPDQRYYPIGLYQIGDVSVGSHLGLDPENGPCVTRGYVNSSDHTAKFHFWTAPFHAARPTASCVGDGAAACKTAASAATPSPPFTPNHLGIGSSAETLEESTQCGRSHKIRRDDPTVDPSVALHMARQGRPTCQREFQLSPQNTLAWTTLSQRFRRAIQQCDLAAAQRVAARAFELQLLPRPFDDASSGLADRCSPRPSRAALRAAEAQRPSSSHPFDVRNVEPSAERNGIARHHHHRKYTLAIHEESRADANSESDPSIVIAIKNNADVELIRWLIEMGHEQKAPSVDADGNTVLHLSTLYDRPDIIYAYSTYNTSHLASILADLIDAETPHERRTALHLACIRGYDDVARQLLDLGADVDLQDRAGNTALHFASAWGHLSLVQLLIERGCSLAVQNAEGSTASDYAFSHVVKTALESLGRARHESRKKTRRIVAANTAPSSLRSGVTSSASVQAEETGAIERQARARPFPSFLSRNGSNGGGAKSASTTPIRTLFAENSGDQTADLYDDWDPEKTFAQPGQDLQPGGRGVLSSPPVHRAASPATFSTPGRPSVDLYSEVLNHSPQASLHSITSKPSWSSGMQQASMLPQSRQVAQSPPAMAPTKLLRSPDEVTMQSHPSRGLSPHLTSDAELYRQPSPNLGPMRRTPSPNHLAAGSAGASADKLKMQDAAAMSLFRSATPQPAQVPGRIDTPPLGQIGRSESPLMLARRPSKANAGARLVPSSGESSSTRAEKAAQGPPLLAPIATLPSVAHSRREEHAGSKDAGEASEDEASRLGRAAAQAKLDEYSSWRRDSSPTTPRPEDRETFA</sequence>
<evidence type="ECO:0000256" key="4">
    <source>
        <dbReference type="SAM" id="MobiDB-lite"/>
    </source>
</evidence>
<keyword evidence="2 3" id="KW-0040">ANK repeat</keyword>
<dbReference type="Proteomes" id="UP000053758">
    <property type="component" value="Unassembled WGS sequence"/>
</dbReference>
<keyword evidence="6" id="KW-1185">Reference proteome</keyword>
<name>A0A081CH86_PSEA2</name>
<accession>A0A081CH86</accession>
<feature type="compositionally biased region" description="Basic and acidic residues" evidence="4">
    <location>
        <begin position="802"/>
        <end position="827"/>
    </location>
</feature>
<dbReference type="AlphaFoldDB" id="A0A081CH86"/>
<feature type="region of interest" description="Disordered" evidence="4">
    <location>
        <begin position="205"/>
        <end position="252"/>
    </location>
</feature>
<organism evidence="5">
    <name type="scientific">Pseudozyma antarctica</name>
    <name type="common">Yeast</name>
    <name type="synonym">Candida antarctica</name>
    <dbReference type="NCBI Taxonomy" id="84753"/>
    <lineage>
        <taxon>Eukaryota</taxon>
        <taxon>Fungi</taxon>
        <taxon>Dikarya</taxon>
        <taxon>Basidiomycota</taxon>
        <taxon>Ustilaginomycotina</taxon>
        <taxon>Ustilaginomycetes</taxon>
        <taxon>Ustilaginales</taxon>
        <taxon>Ustilaginaceae</taxon>
        <taxon>Moesziomyces</taxon>
    </lineage>
</organism>
<evidence type="ECO:0000313" key="6">
    <source>
        <dbReference type="Proteomes" id="UP000053758"/>
    </source>
</evidence>
<dbReference type="Gene3D" id="1.25.40.20">
    <property type="entry name" value="Ankyrin repeat-containing domain"/>
    <property type="match status" value="1"/>
</dbReference>
<dbReference type="PANTHER" id="PTHR24171">
    <property type="entry name" value="ANKYRIN REPEAT DOMAIN-CONTAINING PROTEIN 39-RELATED"/>
    <property type="match status" value="1"/>
</dbReference>
<dbReference type="SMART" id="SM00248">
    <property type="entry name" value="ANK"/>
    <property type="match status" value="4"/>
</dbReference>
<feature type="region of interest" description="Disordered" evidence="4">
    <location>
        <begin position="697"/>
        <end position="827"/>
    </location>
</feature>
<dbReference type="SUPFAM" id="SSF48403">
    <property type="entry name" value="Ankyrin repeat"/>
    <property type="match status" value="1"/>
</dbReference>
<dbReference type="PROSITE" id="PS50088">
    <property type="entry name" value="ANK_REPEAT"/>
    <property type="match status" value="2"/>
</dbReference>
<reference evidence="5" key="1">
    <citation type="submission" date="2014-07" db="EMBL/GenBank/DDBJ databases">
        <title>Draft genome sequence of the yeast Pseudozyma antarctica JCM 10317 known as a producer of lipase B which used in a wide range of industrial applications.</title>
        <authorList>
            <person name="Morita T."/>
            <person name="Saika A."/>
            <person name="Koike H."/>
        </authorList>
    </citation>
    <scope>NUCLEOTIDE SEQUENCE</scope>
    <source>
        <strain evidence="5">JCM 10317</strain>
    </source>
</reference>
<feature type="compositionally biased region" description="Polar residues" evidence="4">
    <location>
        <begin position="585"/>
        <end position="614"/>
    </location>
</feature>
<feature type="region of interest" description="Disordered" evidence="4">
    <location>
        <begin position="530"/>
        <end position="569"/>
    </location>
</feature>
<feature type="repeat" description="ANK" evidence="3">
    <location>
        <begin position="384"/>
        <end position="416"/>
    </location>
</feature>
<dbReference type="PROSITE" id="PS50297">
    <property type="entry name" value="ANK_REP_REGION"/>
    <property type="match status" value="2"/>
</dbReference>
<dbReference type="InterPro" id="IPR002110">
    <property type="entry name" value="Ankyrin_rpt"/>
</dbReference>
<evidence type="ECO:0000313" key="5">
    <source>
        <dbReference type="EMBL" id="GAK66032.1"/>
    </source>
</evidence>
<evidence type="ECO:0000256" key="2">
    <source>
        <dbReference type="ARBA" id="ARBA00023043"/>
    </source>
</evidence>
<evidence type="ECO:0000256" key="1">
    <source>
        <dbReference type="ARBA" id="ARBA00022737"/>
    </source>
</evidence>
<feature type="compositionally biased region" description="Low complexity" evidence="4">
    <location>
        <begin position="213"/>
        <end position="229"/>
    </location>
</feature>
<dbReference type="GeneID" id="26305031"/>
<feature type="region of interest" description="Disordered" evidence="4">
    <location>
        <begin position="585"/>
        <end position="683"/>
    </location>
</feature>
<feature type="region of interest" description="Disordered" evidence="4">
    <location>
        <begin position="489"/>
        <end position="509"/>
    </location>
</feature>